<comment type="caution">
    <text evidence="2">The sequence shown here is derived from an EMBL/GenBank/DDBJ whole genome shotgun (WGS) entry which is preliminary data.</text>
</comment>
<proteinExistence type="predicted"/>
<dbReference type="Proteomes" id="UP001396898">
    <property type="component" value="Unassembled WGS sequence"/>
</dbReference>
<name>A0ABR1S9K8_9PEZI</name>
<dbReference type="Pfam" id="PF13424">
    <property type="entry name" value="TPR_12"/>
    <property type="match status" value="2"/>
</dbReference>
<evidence type="ECO:0000313" key="3">
    <source>
        <dbReference type="Proteomes" id="UP001396898"/>
    </source>
</evidence>
<dbReference type="InterPro" id="IPR027417">
    <property type="entry name" value="P-loop_NTPase"/>
</dbReference>
<dbReference type="Pfam" id="PF13174">
    <property type="entry name" value="TPR_6"/>
    <property type="match status" value="1"/>
</dbReference>
<dbReference type="Pfam" id="PF00931">
    <property type="entry name" value="NB-ARC"/>
    <property type="match status" value="1"/>
</dbReference>
<keyword evidence="3" id="KW-1185">Reference proteome</keyword>
<dbReference type="PANTHER" id="PTHR46082:SF6">
    <property type="entry name" value="AAA+ ATPASE DOMAIN-CONTAINING PROTEIN-RELATED"/>
    <property type="match status" value="1"/>
</dbReference>
<reference evidence="2 3" key="1">
    <citation type="submission" date="2023-01" db="EMBL/GenBank/DDBJ databases">
        <title>Analysis of 21 Apiospora genomes using comparative genomics revels a genus with tremendous synthesis potential of carbohydrate active enzymes and secondary metabolites.</title>
        <authorList>
            <person name="Sorensen T."/>
        </authorList>
    </citation>
    <scope>NUCLEOTIDE SEQUENCE [LARGE SCALE GENOMIC DNA]</scope>
    <source>
        <strain evidence="2 3">CBS 20057</strain>
    </source>
</reference>
<dbReference type="SUPFAM" id="SSF48452">
    <property type="entry name" value="TPR-like"/>
    <property type="match status" value="2"/>
</dbReference>
<dbReference type="InterPro" id="IPR011990">
    <property type="entry name" value="TPR-like_helical_dom_sf"/>
</dbReference>
<sequence>MRALHGAPLSEFGEAERMSWSDTRSTKKGEDMAYCLLGLFDIHMPLIYGEGRQNALRRLKEEIAKKSGFQEYRKTQFMVPFGRNQSFVGREETLAWLLDRIYPSTQANDCQRTIIEGLGGVGKTQIALEAAYRFRKRYPDCSVFWVPVVSMTAFENAYREIGQALSLQAVEDDKADVRALVKAALSRQSAGNWLMVIDNADDGDLLIGNGDGGDASVKSALPFSPKGSILFTTRNRTVATLLDVGPKEEVAVDGMNRADAIKVLHENLEVSQVDKESTEKLIEILAYLPLAIKQASAYMRRTEISTQKYLGYCLTSDKSQTKLLCQDFEDYHRYSTIANPIATTWNITFIHISQKWPLAADSMKTICHYAEKDIPIELFPGEDEMKRDEAIGVLKGYNFILERPTSKTFDIHRLVRLAMRNWIRDKGDTLHWNTISVRRLIAIFPTPHTENKDVWLKFFPHAQSLLKLQEDCSNKELTATLIYKVAKSHHELRNYVHAERLYRAVLNLKDKELCPKRSIIWESMYYLGMTLSELGKDAEAESTLREAIKARTDVPGRTNDPDTLNAILWLAESLGDQGKYTEAEETIRKTRKRMVDVLGPKDPTTIRSWGSLAGILSSQKKYPEAEQILRQTERLQKEVLGQESPQRLCSLNNLAHVLMRQNQYEEAEQIILATIESSERVFGNEHPDTLISRQNLGRMLVRQGKYVEAERILQVTVELKEKAWGSMHPSTVKSRKYLQKALDGLAK</sequence>
<dbReference type="EMBL" id="JAQQWI010000007">
    <property type="protein sequence ID" value="KAK8028511.1"/>
    <property type="molecule type" value="Genomic_DNA"/>
</dbReference>
<protein>
    <recommendedName>
        <fullName evidence="1">NB-ARC domain-containing protein</fullName>
    </recommendedName>
</protein>
<dbReference type="Gene3D" id="3.40.50.300">
    <property type="entry name" value="P-loop containing nucleotide triphosphate hydrolases"/>
    <property type="match status" value="1"/>
</dbReference>
<accession>A0ABR1S9K8</accession>
<gene>
    <name evidence="2" type="ORF">PG991_005567</name>
</gene>
<dbReference type="InterPro" id="IPR053137">
    <property type="entry name" value="NLR-like"/>
</dbReference>
<dbReference type="SMART" id="SM00028">
    <property type="entry name" value="TPR"/>
    <property type="match status" value="5"/>
</dbReference>
<evidence type="ECO:0000259" key="1">
    <source>
        <dbReference type="Pfam" id="PF00931"/>
    </source>
</evidence>
<dbReference type="Gene3D" id="1.25.40.10">
    <property type="entry name" value="Tetratricopeptide repeat domain"/>
    <property type="match status" value="2"/>
</dbReference>
<dbReference type="InterPro" id="IPR019734">
    <property type="entry name" value="TPR_rpt"/>
</dbReference>
<evidence type="ECO:0000313" key="2">
    <source>
        <dbReference type="EMBL" id="KAK8028511.1"/>
    </source>
</evidence>
<organism evidence="2 3">
    <name type="scientific">Apiospora marii</name>
    <dbReference type="NCBI Taxonomy" id="335849"/>
    <lineage>
        <taxon>Eukaryota</taxon>
        <taxon>Fungi</taxon>
        <taxon>Dikarya</taxon>
        <taxon>Ascomycota</taxon>
        <taxon>Pezizomycotina</taxon>
        <taxon>Sordariomycetes</taxon>
        <taxon>Xylariomycetidae</taxon>
        <taxon>Amphisphaeriales</taxon>
        <taxon>Apiosporaceae</taxon>
        <taxon>Apiospora</taxon>
    </lineage>
</organism>
<dbReference type="PANTHER" id="PTHR46082">
    <property type="entry name" value="ATP/GTP-BINDING PROTEIN-RELATED"/>
    <property type="match status" value="1"/>
</dbReference>
<dbReference type="SUPFAM" id="SSF52540">
    <property type="entry name" value="P-loop containing nucleoside triphosphate hydrolases"/>
    <property type="match status" value="1"/>
</dbReference>
<dbReference type="InterPro" id="IPR002182">
    <property type="entry name" value="NB-ARC"/>
</dbReference>
<feature type="domain" description="NB-ARC" evidence="1">
    <location>
        <begin position="108"/>
        <end position="264"/>
    </location>
</feature>